<dbReference type="Proteomes" id="UP000580891">
    <property type="component" value="Unassembled WGS sequence"/>
</dbReference>
<comment type="caution">
    <text evidence="1">The sequence shown here is derived from an EMBL/GenBank/DDBJ whole genome shotgun (WGS) entry which is preliminary data.</text>
</comment>
<sequence length="32" mass="3783">MISIPPYLEIVAILEEYYEKLAEQEKNNNKEA</sequence>
<organism evidence="1 2">
    <name type="scientific">[Anoxybacillus] calidus</name>
    <dbReference type="NCBI Taxonomy" id="575178"/>
    <lineage>
        <taxon>Bacteria</taxon>
        <taxon>Bacillati</taxon>
        <taxon>Bacillota</taxon>
        <taxon>Bacilli</taxon>
        <taxon>Bacillales</taxon>
        <taxon>Anoxybacillaceae</taxon>
        <taxon>Paranoxybacillus</taxon>
    </lineage>
</organism>
<reference evidence="1 2" key="1">
    <citation type="submission" date="2020-07" db="EMBL/GenBank/DDBJ databases">
        <title>Genomic Encyclopedia of Type Strains, Phase IV (KMG-IV): sequencing the most valuable type-strain genomes for metagenomic binning, comparative biology and taxonomic classification.</title>
        <authorList>
            <person name="Goeker M."/>
        </authorList>
    </citation>
    <scope>NUCLEOTIDE SEQUENCE [LARGE SCALE GENOMIC DNA]</scope>
    <source>
        <strain evidence="1 2">DSM 25220</strain>
    </source>
</reference>
<name>A0A7W0BTM7_9BACL</name>
<evidence type="ECO:0000313" key="2">
    <source>
        <dbReference type="Proteomes" id="UP000580891"/>
    </source>
</evidence>
<dbReference type="AlphaFoldDB" id="A0A7W0BTM7"/>
<proteinExistence type="predicted"/>
<gene>
    <name evidence="1" type="ORF">HNQ85_000579</name>
</gene>
<keyword evidence="2" id="KW-1185">Reference proteome</keyword>
<dbReference type="EMBL" id="JACDUU010000001">
    <property type="protein sequence ID" value="MBA2870321.1"/>
    <property type="molecule type" value="Genomic_DNA"/>
</dbReference>
<evidence type="ECO:0000313" key="1">
    <source>
        <dbReference type="EMBL" id="MBA2870321.1"/>
    </source>
</evidence>
<accession>A0A7W0BTM7</accession>
<protein>
    <submittedName>
        <fullName evidence="1">Uncharacterized protein</fullName>
    </submittedName>
</protein>